<protein>
    <submittedName>
        <fullName evidence="1">Uncharacterized protein</fullName>
    </submittedName>
</protein>
<proteinExistence type="predicted"/>
<comment type="caution">
    <text evidence="1">The sequence shown here is derived from an EMBL/GenBank/DDBJ whole genome shotgun (WGS) entry which is preliminary data.</text>
</comment>
<accession>A0A254NCH6</accession>
<dbReference type="Proteomes" id="UP000197446">
    <property type="component" value="Unassembled WGS sequence"/>
</dbReference>
<organism evidence="1 2">
    <name type="scientific">Roseateles puraquae</name>
    <dbReference type="NCBI Taxonomy" id="431059"/>
    <lineage>
        <taxon>Bacteria</taxon>
        <taxon>Pseudomonadati</taxon>
        <taxon>Pseudomonadota</taxon>
        <taxon>Betaproteobacteria</taxon>
        <taxon>Burkholderiales</taxon>
        <taxon>Sphaerotilaceae</taxon>
        <taxon>Roseateles</taxon>
    </lineage>
</organism>
<dbReference type="EMBL" id="NISI01000003">
    <property type="protein sequence ID" value="OWR04077.1"/>
    <property type="molecule type" value="Genomic_DNA"/>
</dbReference>
<gene>
    <name evidence="1" type="ORF">CDO81_10165</name>
</gene>
<keyword evidence="2" id="KW-1185">Reference proteome</keyword>
<dbReference type="AlphaFoldDB" id="A0A254NCH6"/>
<sequence length="84" mass="9087">MQAALREVNLSEVEVESYRELTVATVLLTAAAAVKLFTALVELRDKLKSKGAPQKLELKKSDGALLDLLKATDAMLKAFIDAAK</sequence>
<name>A0A254NCH6_9BURK</name>
<evidence type="ECO:0000313" key="2">
    <source>
        <dbReference type="Proteomes" id="UP000197446"/>
    </source>
</evidence>
<reference evidence="1 2" key="1">
    <citation type="journal article" date="2007" name="Int. J. Syst. Evol. Microbiol.">
        <title>Description of Pelomonas aquatica sp. nov. and Pelomonas puraquae sp. nov., isolated from industrial and haemodialysis water.</title>
        <authorList>
            <person name="Gomila M."/>
            <person name="Bowien B."/>
            <person name="Falsen E."/>
            <person name="Moore E.R."/>
            <person name="Lalucat J."/>
        </authorList>
    </citation>
    <scope>NUCLEOTIDE SEQUENCE [LARGE SCALE GENOMIC DNA]</scope>
    <source>
        <strain evidence="1 2">CCUG 52769</strain>
    </source>
</reference>
<evidence type="ECO:0000313" key="1">
    <source>
        <dbReference type="EMBL" id="OWR04077.1"/>
    </source>
</evidence>